<accession>A0A7C2R4J4</accession>
<comment type="caution">
    <text evidence="1">The sequence shown here is derived from an EMBL/GenBank/DDBJ whole genome shotgun (WGS) entry which is preliminary data.</text>
</comment>
<keyword evidence="1" id="KW-0687">Ribonucleoprotein</keyword>
<dbReference type="GO" id="GO:0005840">
    <property type="term" value="C:ribosome"/>
    <property type="evidence" value="ECO:0007669"/>
    <property type="project" value="UniProtKB-KW"/>
</dbReference>
<sequence length="28" mass="3045">MAKAKATQKKRKVNVESIGEAHVTASFN</sequence>
<evidence type="ECO:0000313" key="1">
    <source>
        <dbReference type="EMBL" id="HER40909.1"/>
    </source>
</evidence>
<feature type="non-terminal residue" evidence="1">
    <location>
        <position position="28"/>
    </location>
</feature>
<dbReference type="EMBL" id="DSEE01000490">
    <property type="protein sequence ID" value="HER40909.1"/>
    <property type="molecule type" value="Genomic_DNA"/>
</dbReference>
<keyword evidence="1" id="KW-0689">Ribosomal protein</keyword>
<organism evidence="1">
    <name type="scientific">Salinimicrobium catena</name>
    <dbReference type="NCBI Taxonomy" id="390640"/>
    <lineage>
        <taxon>Bacteria</taxon>
        <taxon>Pseudomonadati</taxon>
        <taxon>Bacteroidota</taxon>
        <taxon>Flavobacteriia</taxon>
        <taxon>Flavobacteriales</taxon>
        <taxon>Flavobacteriaceae</taxon>
        <taxon>Salinimicrobium</taxon>
    </lineage>
</organism>
<name>A0A7C2R4J4_9FLAO</name>
<gene>
    <name evidence="1" type="ORF">ENO10_06785</name>
</gene>
<protein>
    <submittedName>
        <fullName evidence="1">30S ribosomal protein S11</fullName>
    </submittedName>
</protein>
<dbReference type="Proteomes" id="UP000885753">
    <property type="component" value="Unassembled WGS sequence"/>
</dbReference>
<dbReference type="AlphaFoldDB" id="A0A7C2R4J4"/>
<proteinExistence type="predicted"/>
<reference evidence="1" key="1">
    <citation type="journal article" date="2020" name="mSystems">
        <title>Genome- and Community-Level Interaction Insights into Carbon Utilization and Element Cycling Functions of Hydrothermarchaeota in Hydrothermal Sediment.</title>
        <authorList>
            <person name="Zhou Z."/>
            <person name="Liu Y."/>
            <person name="Xu W."/>
            <person name="Pan J."/>
            <person name="Luo Z.H."/>
            <person name="Li M."/>
        </authorList>
    </citation>
    <scope>NUCLEOTIDE SEQUENCE [LARGE SCALE GENOMIC DNA]</scope>
    <source>
        <strain evidence="1">SpSt-1235</strain>
    </source>
</reference>